<name>A0A7J7U0U4_RHIFE</name>
<gene>
    <name evidence="2" type="ORF">mRhiFer1_008604</name>
</gene>
<dbReference type="Proteomes" id="UP000585614">
    <property type="component" value="Unassembled WGS sequence"/>
</dbReference>
<reference evidence="2 3" key="1">
    <citation type="journal article" date="2020" name="Nature">
        <title>Six reference-quality genomes reveal evolution of bat adaptations.</title>
        <authorList>
            <person name="Jebb D."/>
            <person name="Huang Z."/>
            <person name="Pippel M."/>
            <person name="Hughes G.M."/>
            <person name="Lavrichenko K."/>
            <person name="Devanna P."/>
            <person name="Winkler S."/>
            <person name="Jermiin L.S."/>
            <person name="Skirmuntt E.C."/>
            <person name="Katzourakis A."/>
            <person name="Burkitt-Gray L."/>
            <person name="Ray D.A."/>
            <person name="Sullivan K.A.M."/>
            <person name="Roscito J.G."/>
            <person name="Kirilenko B.M."/>
            <person name="Davalos L.M."/>
            <person name="Corthals A.P."/>
            <person name="Power M.L."/>
            <person name="Jones G."/>
            <person name="Ransome R.D."/>
            <person name="Dechmann D.K.N."/>
            <person name="Locatelli A.G."/>
            <person name="Puechmaille S.J."/>
            <person name="Fedrigo O."/>
            <person name="Jarvis E.D."/>
            <person name="Hiller M."/>
            <person name="Vernes S.C."/>
            <person name="Myers E.W."/>
            <person name="Teeling E.C."/>
        </authorList>
    </citation>
    <scope>NUCLEOTIDE SEQUENCE [LARGE SCALE GENOMIC DNA]</scope>
    <source>
        <strain evidence="2">MRhiFer1</strain>
        <tissue evidence="2">Lung</tissue>
    </source>
</reference>
<dbReference type="AlphaFoldDB" id="A0A7J7U0U4"/>
<evidence type="ECO:0000313" key="3">
    <source>
        <dbReference type="Proteomes" id="UP000585614"/>
    </source>
</evidence>
<evidence type="ECO:0000313" key="2">
    <source>
        <dbReference type="EMBL" id="KAF6306493.1"/>
    </source>
</evidence>
<evidence type="ECO:0000256" key="1">
    <source>
        <dbReference type="SAM" id="MobiDB-lite"/>
    </source>
</evidence>
<comment type="caution">
    <text evidence="2">The sequence shown here is derived from an EMBL/GenBank/DDBJ whole genome shotgun (WGS) entry which is preliminary data.</text>
</comment>
<organism evidence="2 3">
    <name type="scientific">Rhinolophus ferrumequinum</name>
    <name type="common">Greater horseshoe bat</name>
    <dbReference type="NCBI Taxonomy" id="59479"/>
    <lineage>
        <taxon>Eukaryota</taxon>
        <taxon>Metazoa</taxon>
        <taxon>Chordata</taxon>
        <taxon>Craniata</taxon>
        <taxon>Vertebrata</taxon>
        <taxon>Euteleostomi</taxon>
        <taxon>Mammalia</taxon>
        <taxon>Eutheria</taxon>
        <taxon>Laurasiatheria</taxon>
        <taxon>Chiroptera</taxon>
        <taxon>Yinpterochiroptera</taxon>
        <taxon>Rhinolophoidea</taxon>
        <taxon>Rhinolophidae</taxon>
        <taxon>Rhinolophinae</taxon>
        <taxon>Rhinolophus</taxon>
    </lineage>
</organism>
<proteinExistence type="predicted"/>
<dbReference type="EMBL" id="JACAGC010000017">
    <property type="protein sequence ID" value="KAF6306493.1"/>
    <property type="molecule type" value="Genomic_DNA"/>
</dbReference>
<protein>
    <submittedName>
        <fullName evidence="2">Uncharacterized protein</fullName>
    </submittedName>
</protein>
<feature type="region of interest" description="Disordered" evidence="1">
    <location>
        <begin position="1"/>
        <end position="44"/>
    </location>
</feature>
<accession>A0A7J7U0U4</accession>
<sequence length="176" mass="19046">MFTIRENEDGLGGPREGVPCPAPPSQPEKPKAQSHPSTKEESQSLGLLGSGLGAILSFHPIGHDSSWNQGHRKLSLLHPSLFPSLCLPASFFLPPPSLCPHPHLFLPFPPPSSLSPLFLSLPIYLSPTFCRETPRVLSDPESGSQPEWLTAAAPIRSFPLPTPTPLLRDIKASPSW</sequence>